<dbReference type="PANTHER" id="PTHR45656">
    <property type="entry name" value="PROTEIN CBR-CLEC-78"/>
    <property type="match status" value="1"/>
</dbReference>
<feature type="domain" description="Sushi" evidence="7">
    <location>
        <begin position="264"/>
        <end position="327"/>
    </location>
</feature>
<organism evidence="8 9">
    <name type="scientific">Cephalopterus ornatus</name>
    <name type="common">Amazonian umbrellabird</name>
    <dbReference type="NCBI Taxonomy" id="114276"/>
    <lineage>
        <taxon>Eukaryota</taxon>
        <taxon>Metazoa</taxon>
        <taxon>Chordata</taxon>
        <taxon>Craniata</taxon>
        <taxon>Vertebrata</taxon>
        <taxon>Euteleostomi</taxon>
        <taxon>Archelosauria</taxon>
        <taxon>Archosauria</taxon>
        <taxon>Dinosauria</taxon>
        <taxon>Saurischia</taxon>
        <taxon>Theropoda</taxon>
        <taxon>Coelurosauria</taxon>
        <taxon>Aves</taxon>
        <taxon>Neognathae</taxon>
        <taxon>Neoaves</taxon>
        <taxon>Telluraves</taxon>
        <taxon>Australaves</taxon>
        <taxon>Passeriformes</taxon>
        <taxon>Cotingidae</taxon>
        <taxon>Cephalopterus</taxon>
    </lineage>
</organism>
<reference evidence="8 9" key="1">
    <citation type="submission" date="2019-09" db="EMBL/GenBank/DDBJ databases">
        <title>Bird 10,000 Genomes (B10K) Project - Family phase.</title>
        <authorList>
            <person name="Zhang G."/>
        </authorList>
    </citation>
    <scope>NUCLEOTIDE SEQUENCE [LARGE SCALE GENOMIC DNA]</scope>
    <source>
        <strain evidence="8">B10K-DU-001-01</strain>
        <tissue evidence="8">Muscle</tissue>
    </source>
</reference>
<evidence type="ECO:0000256" key="4">
    <source>
        <dbReference type="ARBA" id="ARBA00023157"/>
    </source>
</evidence>
<feature type="chain" id="PRO_5029782871" evidence="6">
    <location>
        <begin position="18"/>
        <end position="450"/>
    </location>
</feature>
<feature type="domain" description="Sushi" evidence="7">
    <location>
        <begin position="204"/>
        <end position="263"/>
    </location>
</feature>
<evidence type="ECO:0000259" key="7">
    <source>
        <dbReference type="PROSITE" id="PS50923"/>
    </source>
</evidence>
<protein>
    <submittedName>
        <fullName evidence="8">C4BPA protein</fullName>
    </submittedName>
</protein>
<evidence type="ECO:0000256" key="3">
    <source>
        <dbReference type="ARBA" id="ARBA00022737"/>
    </source>
</evidence>
<evidence type="ECO:0000256" key="2">
    <source>
        <dbReference type="ARBA" id="ARBA00022729"/>
    </source>
</evidence>
<dbReference type="SMART" id="SM00032">
    <property type="entry name" value="CCP"/>
    <property type="match status" value="7"/>
</dbReference>
<dbReference type="PROSITE" id="PS50923">
    <property type="entry name" value="SUSHI"/>
    <property type="match status" value="7"/>
</dbReference>
<evidence type="ECO:0000256" key="5">
    <source>
        <dbReference type="PROSITE-ProRule" id="PRU00302"/>
    </source>
</evidence>
<feature type="domain" description="Sushi" evidence="7">
    <location>
        <begin position="17"/>
        <end position="79"/>
    </location>
</feature>
<feature type="disulfide bond" evidence="5">
    <location>
        <begin position="420"/>
        <end position="447"/>
    </location>
</feature>
<feature type="signal peptide" evidence="6">
    <location>
        <begin position="1"/>
        <end position="17"/>
    </location>
</feature>
<feature type="domain" description="Sushi" evidence="7">
    <location>
        <begin position="389"/>
        <end position="449"/>
    </location>
</feature>
<keyword evidence="9" id="KW-1185">Reference proteome</keyword>
<dbReference type="CDD" id="cd00033">
    <property type="entry name" value="CCP"/>
    <property type="match status" value="7"/>
</dbReference>
<gene>
    <name evidence="8" type="primary">C4bpa</name>
    <name evidence="8" type="ORF">CEPORN_R06069</name>
</gene>
<dbReference type="AlphaFoldDB" id="A0A7K5TTP2"/>
<feature type="domain" description="Sushi" evidence="7">
    <location>
        <begin position="140"/>
        <end position="203"/>
    </location>
</feature>
<keyword evidence="2 6" id="KW-0732">Signal</keyword>
<sequence length="450" mass="48473">ALRWLFALLLALPGAQGVCPQPPSFVFAELTLTPESSYPVGTQLRYRCRPGYVRNGNRVPMVTCLPNSTWSEQPDFCIGKSCGQPQITHGNFYTKTNLLLGATVTFTCNIGYLLVGPPSAQCVYKNGEAYWDSTPSCEIILCPPLSGIKNGQLIDGEREFTFGMAASFSCNDGFSLIGDGTIYCTMGANHNGTWSSPAPECKVVRCENPYVKNGKRLSGFGLEHTYKNTVSFECNPGYKMNGNSVVTCEANSSWTPPLPTCDQIRCGPPPHFPFAQLPTPVGDSSAFGTKLDYRCNPGYEAAPGKSSALICQSNETWSAAAPDFCVRQQCSPPEIKNGNVAGNEKTFPFETVVKFTCNSGHQVIKPSAKCVASGNGVQWDPAPPYCSKVMCPRPPNIANGMHTGQALGKVSRGVTVHYSCRKGYSLVGNVSITCMEAGLWSRPLPRCEGG</sequence>
<dbReference type="InterPro" id="IPR051277">
    <property type="entry name" value="SEZ6_CSMD_C4BPB_Regulators"/>
</dbReference>
<dbReference type="InterPro" id="IPR000436">
    <property type="entry name" value="Sushi_SCR_CCP_dom"/>
</dbReference>
<evidence type="ECO:0000313" key="8">
    <source>
        <dbReference type="EMBL" id="NWU07712.1"/>
    </source>
</evidence>
<dbReference type="EMBL" id="VZRE01003085">
    <property type="protein sequence ID" value="NWU07712.1"/>
    <property type="molecule type" value="Genomic_DNA"/>
</dbReference>
<feature type="non-terminal residue" evidence="8">
    <location>
        <position position="450"/>
    </location>
</feature>
<feature type="domain" description="Sushi" evidence="7">
    <location>
        <begin position="80"/>
        <end position="139"/>
    </location>
</feature>
<dbReference type="Proteomes" id="UP000543364">
    <property type="component" value="Unassembled WGS sequence"/>
</dbReference>
<keyword evidence="1 5" id="KW-0768">Sushi</keyword>
<evidence type="ECO:0000256" key="6">
    <source>
        <dbReference type="SAM" id="SignalP"/>
    </source>
</evidence>
<feature type="domain" description="Sushi" evidence="7">
    <location>
        <begin position="328"/>
        <end position="388"/>
    </location>
</feature>
<comment type="caution">
    <text evidence="8">The sequence shown here is derived from an EMBL/GenBank/DDBJ whole genome shotgun (WGS) entry which is preliminary data.</text>
</comment>
<feature type="disulfide bond" evidence="5">
    <location>
        <begin position="391"/>
        <end position="434"/>
    </location>
</feature>
<dbReference type="SUPFAM" id="SSF57535">
    <property type="entry name" value="Complement control module/SCR domain"/>
    <property type="match status" value="7"/>
</dbReference>
<feature type="non-terminal residue" evidence="8">
    <location>
        <position position="1"/>
    </location>
</feature>
<evidence type="ECO:0000256" key="1">
    <source>
        <dbReference type="ARBA" id="ARBA00022659"/>
    </source>
</evidence>
<feature type="disulfide bond" evidence="5">
    <location>
        <begin position="234"/>
        <end position="261"/>
    </location>
</feature>
<dbReference type="Gene3D" id="2.10.70.10">
    <property type="entry name" value="Complement Module, domain 1"/>
    <property type="match status" value="7"/>
</dbReference>
<evidence type="ECO:0000313" key="9">
    <source>
        <dbReference type="Proteomes" id="UP000543364"/>
    </source>
</evidence>
<accession>A0A7K5TTP2</accession>
<keyword evidence="4 5" id="KW-1015">Disulfide bond</keyword>
<dbReference type="PANTHER" id="PTHR45656:SF4">
    <property type="entry name" value="PROTEIN CBR-CLEC-78"/>
    <property type="match status" value="1"/>
</dbReference>
<dbReference type="FunFam" id="2.10.70.10:FF:000014">
    <property type="entry name" value="Membrane cofactor protein"/>
    <property type="match status" value="1"/>
</dbReference>
<dbReference type="InterPro" id="IPR035976">
    <property type="entry name" value="Sushi/SCR/CCP_sf"/>
</dbReference>
<name>A0A7K5TTP2_CEPOR</name>
<dbReference type="Pfam" id="PF00084">
    <property type="entry name" value="Sushi"/>
    <property type="match status" value="7"/>
</dbReference>
<keyword evidence="3" id="KW-0677">Repeat</keyword>
<comment type="caution">
    <text evidence="5">Lacks conserved residue(s) required for the propagation of feature annotation.</text>
</comment>
<proteinExistence type="predicted"/>